<proteinExistence type="predicted"/>
<protein>
    <recommendedName>
        <fullName evidence="2">Regulatory protein zeste</fullName>
    </recommendedName>
</protein>
<dbReference type="Pfam" id="PF13873">
    <property type="entry name" value="Myb_DNA-bind_5"/>
    <property type="match status" value="1"/>
</dbReference>
<feature type="domain" description="Myb/SANT-like DNA-binding" evidence="7">
    <location>
        <begin position="1"/>
        <end position="73"/>
    </location>
</feature>
<dbReference type="Proteomes" id="UP001497644">
    <property type="component" value="Chromosome 12"/>
</dbReference>
<comment type="subunit">
    <text evidence="1">Self-associates forming complexes of several hundred monomers.</text>
</comment>
<dbReference type="EMBL" id="OZ034835">
    <property type="protein sequence ID" value="CAL1677370.1"/>
    <property type="molecule type" value="Genomic_DNA"/>
</dbReference>
<evidence type="ECO:0000256" key="2">
    <source>
        <dbReference type="ARBA" id="ARBA00016807"/>
    </source>
</evidence>
<gene>
    <name evidence="8" type="ORF">LPLAT_LOCUS3382</name>
</gene>
<dbReference type="AlphaFoldDB" id="A0AAV2NCH5"/>
<keyword evidence="4" id="KW-0804">Transcription</keyword>
<dbReference type="InterPro" id="IPR028002">
    <property type="entry name" value="Myb_DNA-bind_5"/>
</dbReference>
<keyword evidence="9" id="KW-1185">Reference proteome</keyword>
<feature type="compositionally biased region" description="Basic residues" evidence="6">
    <location>
        <begin position="170"/>
        <end position="183"/>
    </location>
</feature>
<evidence type="ECO:0000256" key="4">
    <source>
        <dbReference type="ARBA" id="ARBA00023163"/>
    </source>
</evidence>
<dbReference type="PANTHER" id="PTHR23098">
    <property type="entry name" value="AGAP001331-PA-RELATED"/>
    <property type="match status" value="1"/>
</dbReference>
<evidence type="ECO:0000256" key="3">
    <source>
        <dbReference type="ARBA" id="ARBA00023015"/>
    </source>
</evidence>
<evidence type="ECO:0000259" key="7">
    <source>
        <dbReference type="Pfam" id="PF13873"/>
    </source>
</evidence>
<accession>A0AAV2NCH5</accession>
<name>A0AAV2NCH5_9HYME</name>
<evidence type="ECO:0000313" key="9">
    <source>
        <dbReference type="Proteomes" id="UP001497644"/>
    </source>
</evidence>
<sequence length="183" mass="20651">MNVTLKQKEILLNYLKNNADLARGRIDRKSESKRKMKDMWNSIAEKINAADIGPQKSGQEWAKTWKDIKSYILKKEAKRRNSIQGTGGGLPPKVNFSTFEEDVLEFLTPEAAGMDNIPEGGIIDDEPMLQECSSRSDVCSNNNVIEEQNMSYPEIEENDDIENVSPKSASKVKKTGKIIHLHK</sequence>
<dbReference type="GO" id="GO:0005634">
    <property type="term" value="C:nucleus"/>
    <property type="evidence" value="ECO:0007669"/>
    <property type="project" value="TreeGrafter"/>
</dbReference>
<evidence type="ECO:0000256" key="5">
    <source>
        <dbReference type="ARBA" id="ARBA00025466"/>
    </source>
</evidence>
<comment type="function">
    <text evidence="5">Involved in transvection phenomena (= synapsis-dependent gene expression), where the synaptic pairing of chromosomes carrying genes with which zeste interacts influences the expression of these genes. Zeste binds to DNA and stimulates transcription from a nearby promoter.</text>
</comment>
<keyword evidence="3" id="KW-0805">Transcription regulation</keyword>
<reference evidence="8" key="1">
    <citation type="submission" date="2024-04" db="EMBL/GenBank/DDBJ databases">
        <authorList>
            <consortium name="Molecular Ecology Group"/>
        </authorList>
    </citation>
    <scope>NUCLEOTIDE SEQUENCE</scope>
</reference>
<evidence type="ECO:0000256" key="1">
    <source>
        <dbReference type="ARBA" id="ARBA00011764"/>
    </source>
</evidence>
<feature type="region of interest" description="Disordered" evidence="6">
    <location>
        <begin position="149"/>
        <end position="183"/>
    </location>
</feature>
<evidence type="ECO:0000256" key="6">
    <source>
        <dbReference type="SAM" id="MobiDB-lite"/>
    </source>
</evidence>
<evidence type="ECO:0000313" key="8">
    <source>
        <dbReference type="EMBL" id="CAL1677370.1"/>
    </source>
</evidence>
<organism evidence="8 9">
    <name type="scientific">Lasius platythorax</name>
    <dbReference type="NCBI Taxonomy" id="488582"/>
    <lineage>
        <taxon>Eukaryota</taxon>
        <taxon>Metazoa</taxon>
        <taxon>Ecdysozoa</taxon>
        <taxon>Arthropoda</taxon>
        <taxon>Hexapoda</taxon>
        <taxon>Insecta</taxon>
        <taxon>Pterygota</taxon>
        <taxon>Neoptera</taxon>
        <taxon>Endopterygota</taxon>
        <taxon>Hymenoptera</taxon>
        <taxon>Apocrita</taxon>
        <taxon>Aculeata</taxon>
        <taxon>Formicoidea</taxon>
        <taxon>Formicidae</taxon>
        <taxon>Formicinae</taxon>
        <taxon>Lasius</taxon>
        <taxon>Lasius</taxon>
    </lineage>
</organism>
<dbReference type="PANTHER" id="PTHR23098:SF16">
    <property type="entry name" value="REGULATORY PROTEIN ZESTE"/>
    <property type="match status" value="1"/>
</dbReference>